<dbReference type="InterPro" id="IPR050983">
    <property type="entry name" value="GST_Omega/HSP26"/>
</dbReference>
<proteinExistence type="predicted"/>
<dbReference type="HOGENOM" id="CLU_011226_0_4_5"/>
<dbReference type="InterPro" id="IPR054416">
    <property type="entry name" value="GST_UstS-like_C"/>
</dbReference>
<dbReference type="PROSITE" id="PS50404">
    <property type="entry name" value="GST_NTER"/>
    <property type="match status" value="1"/>
</dbReference>
<dbReference type="Gene3D" id="3.40.30.10">
    <property type="entry name" value="Glutaredoxin"/>
    <property type="match status" value="1"/>
</dbReference>
<dbReference type="InterPro" id="IPR040079">
    <property type="entry name" value="Glutathione_S-Trfase"/>
</dbReference>
<evidence type="ECO:0000259" key="1">
    <source>
        <dbReference type="PROSITE" id="PS50404"/>
    </source>
</evidence>
<name>A7HUI0_PARL1</name>
<dbReference type="InterPro" id="IPR004045">
    <property type="entry name" value="Glutathione_S-Trfase_N"/>
</dbReference>
<dbReference type="PANTHER" id="PTHR43968:SF6">
    <property type="entry name" value="GLUTATHIONE S-TRANSFERASE OMEGA"/>
    <property type="match status" value="1"/>
</dbReference>
<dbReference type="eggNOG" id="COG0625">
    <property type="taxonomic scope" value="Bacteria"/>
</dbReference>
<evidence type="ECO:0000313" key="3">
    <source>
        <dbReference type="Proteomes" id="UP000006377"/>
    </source>
</evidence>
<dbReference type="EMBL" id="CP000774">
    <property type="protein sequence ID" value="ABS63563.1"/>
    <property type="molecule type" value="Genomic_DNA"/>
</dbReference>
<dbReference type="Pfam" id="PF22041">
    <property type="entry name" value="GST_C_7"/>
    <property type="match status" value="1"/>
</dbReference>
<keyword evidence="3" id="KW-1185">Reference proteome</keyword>
<dbReference type="InterPro" id="IPR036282">
    <property type="entry name" value="Glutathione-S-Trfase_C_sf"/>
</dbReference>
<sequence>MTIRLYDLAATEGRRLSPFCWRSKYALAHKGLAFETEPVGFTDIPKLCGGQYKTVPIIEDGGKTVCDSWAIADYLDATYGDKPLFTSPQEKAGVRFFDTWFSLEIMTRMFRMFVLDIHDRARPEDQPYFRESREKMMRGATMEQFVAGREEKLPELRHALRPLRMTLAGQKWLGGEVPNYADYIALGGFLWAASVLTLPPLEKDDALHDWLKRGFDLYGGLGHSSKTEALAA</sequence>
<dbReference type="Pfam" id="PF13409">
    <property type="entry name" value="GST_N_2"/>
    <property type="match status" value="1"/>
</dbReference>
<feature type="domain" description="GST N-terminal" evidence="1">
    <location>
        <begin position="7"/>
        <end position="83"/>
    </location>
</feature>
<dbReference type="GO" id="GO:0005737">
    <property type="term" value="C:cytoplasm"/>
    <property type="evidence" value="ECO:0007669"/>
    <property type="project" value="TreeGrafter"/>
</dbReference>
<keyword evidence="2" id="KW-0808">Transferase</keyword>
<accession>A7HUI0</accession>
<dbReference type="GO" id="GO:0016740">
    <property type="term" value="F:transferase activity"/>
    <property type="evidence" value="ECO:0007669"/>
    <property type="project" value="UniProtKB-KW"/>
</dbReference>
<dbReference type="SUPFAM" id="SSF52833">
    <property type="entry name" value="Thioredoxin-like"/>
    <property type="match status" value="1"/>
</dbReference>
<reference evidence="2 3" key="1">
    <citation type="journal article" date="2011" name="Stand. Genomic Sci.">
        <title>Complete genome sequence of Parvibaculum lavamentivorans type strain (DS-1(T)).</title>
        <authorList>
            <person name="Schleheck D."/>
            <person name="Weiss M."/>
            <person name="Pitluck S."/>
            <person name="Bruce D."/>
            <person name="Land M.L."/>
            <person name="Han S."/>
            <person name="Saunders E."/>
            <person name="Tapia R."/>
            <person name="Detter C."/>
            <person name="Brettin T."/>
            <person name="Han J."/>
            <person name="Woyke T."/>
            <person name="Goodwin L."/>
            <person name="Pennacchio L."/>
            <person name="Nolan M."/>
            <person name="Cook A.M."/>
            <person name="Kjelleberg S."/>
            <person name="Thomas T."/>
        </authorList>
    </citation>
    <scope>NUCLEOTIDE SEQUENCE [LARGE SCALE GENOMIC DNA]</scope>
    <source>
        <strain evidence="3">DS-1 / DSM 13023 / NCIMB 13966</strain>
    </source>
</reference>
<protein>
    <submittedName>
        <fullName evidence="2">Glutathione S-transferase domain</fullName>
    </submittedName>
</protein>
<dbReference type="Gene3D" id="1.20.1050.10">
    <property type="match status" value="1"/>
</dbReference>
<dbReference type="Proteomes" id="UP000006377">
    <property type="component" value="Chromosome"/>
</dbReference>
<dbReference type="CDD" id="cd03202">
    <property type="entry name" value="GST_C_etherase_LigE"/>
    <property type="match status" value="1"/>
</dbReference>
<evidence type="ECO:0000313" key="2">
    <source>
        <dbReference type="EMBL" id="ABS63563.1"/>
    </source>
</evidence>
<dbReference type="SUPFAM" id="SSF47616">
    <property type="entry name" value="GST C-terminal domain-like"/>
    <property type="match status" value="1"/>
</dbReference>
<organism evidence="2 3">
    <name type="scientific">Parvibaculum lavamentivorans (strain DS-1 / DSM 13023 / NCIMB 13966)</name>
    <dbReference type="NCBI Taxonomy" id="402881"/>
    <lineage>
        <taxon>Bacteria</taxon>
        <taxon>Pseudomonadati</taxon>
        <taxon>Pseudomonadota</taxon>
        <taxon>Alphaproteobacteria</taxon>
        <taxon>Hyphomicrobiales</taxon>
        <taxon>Parvibaculaceae</taxon>
        <taxon>Parvibaculum</taxon>
    </lineage>
</organism>
<gene>
    <name evidence="2" type="ordered locus">Plav_1948</name>
</gene>
<dbReference type="SFLD" id="SFLDS00019">
    <property type="entry name" value="Glutathione_Transferase_(cytos"/>
    <property type="match status" value="1"/>
</dbReference>
<dbReference type="InterPro" id="IPR036249">
    <property type="entry name" value="Thioredoxin-like_sf"/>
</dbReference>
<dbReference type="KEGG" id="pla:Plav_1948"/>
<dbReference type="STRING" id="402881.Plav_1948"/>
<dbReference type="RefSeq" id="WP_012110859.1">
    <property type="nucleotide sequence ID" value="NC_009719.1"/>
</dbReference>
<dbReference type="AlphaFoldDB" id="A7HUI0"/>
<dbReference type="PANTHER" id="PTHR43968">
    <property type="match status" value="1"/>
</dbReference>